<dbReference type="InterPro" id="IPR025101">
    <property type="entry name" value="DUF4012"/>
</dbReference>
<gene>
    <name evidence="2" type="ORF">VE96_C0016G0006</name>
</gene>
<evidence type="ECO:0000313" key="3">
    <source>
        <dbReference type="Proteomes" id="UP000034752"/>
    </source>
</evidence>
<keyword evidence="1" id="KW-0472">Membrane</keyword>
<sequence>MGENKTYYHIKRRAKSLGRRLHFAGDQPEVILQSAWTARANPTAQVLNLEFDSTQPRFWVGLIRWLLFIIFASLVYLTGIFSYGGAQSIKEELTQKGTAAAGNLLQAAAALQNMEVDTALAQFQAADKNFTSALGLFADLGQSHLIMADWSLPDSQIWLGQDLLSSGQHLAKAGISLITALKPLVTYWDGLTVTGSNFNNAGEQIGQILIANARQIDIALAEVKLADAALRKIRIQSVDPAYAATVLEAQSKTQALSEAMEILGGLAKRLPNAMGFGIPQHYLFLNQNNNELRPTGGFIGSVAVVELAHGNIVSISADTSQRLDGQNKYSDVPLPDPLKAITAYYGIRDANWEPNFPTAVQTISKLYQQAGGGSVDGMIALTPEVITDVLAITGPIDLPQYKLKLSAENFVEKTQKQIEIADQNLHDNPKQILIDFMPILMNRLMSANSRELRLIGQSLFNRLMNKDILIYFSDPQLEKVMAILGWSGEIKVPPPATDYLYVVEANLGGNKSSASIVREMKLATQIFAPAEIKDSLTARYTHTGTAKFPDGVNRNYIRVYLPMGAHITETLGQDADTQIDIDSSDGKTVVGFWLTINPSETKEININYTLPFALNFTNGKANYNLQVQRQPGANRAVFSHYIEVGENMDLAVNSGSEAVRKDMTFSDKFTKDITIATTLRKYR</sequence>
<feature type="transmembrane region" description="Helical" evidence="1">
    <location>
        <begin position="65"/>
        <end position="86"/>
    </location>
</feature>
<name>A0A0G1HZH7_UNCK3</name>
<comment type="caution">
    <text evidence="2">The sequence shown here is derived from an EMBL/GenBank/DDBJ whole genome shotgun (WGS) entry which is preliminary data.</text>
</comment>
<evidence type="ECO:0000313" key="2">
    <source>
        <dbReference type="EMBL" id="KKT52561.1"/>
    </source>
</evidence>
<organism evidence="2 3">
    <name type="scientific">candidate division Kazan bacterium GW2011_GWA1_44_22</name>
    <dbReference type="NCBI Taxonomy" id="1620410"/>
    <lineage>
        <taxon>Bacteria</taxon>
        <taxon>Bacteria division Kazan-3B-28</taxon>
    </lineage>
</organism>
<accession>A0A0G1HZH7</accession>
<dbReference type="Proteomes" id="UP000034752">
    <property type="component" value="Unassembled WGS sequence"/>
</dbReference>
<proteinExistence type="predicted"/>
<dbReference type="Pfam" id="PF13196">
    <property type="entry name" value="DUF4012"/>
    <property type="match status" value="1"/>
</dbReference>
<evidence type="ECO:0008006" key="4">
    <source>
        <dbReference type="Google" id="ProtNLM"/>
    </source>
</evidence>
<protein>
    <recommendedName>
        <fullName evidence="4">DUF4012 domain-containing protein</fullName>
    </recommendedName>
</protein>
<keyword evidence="1" id="KW-1133">Transmembrane helix</keyword>
<dbReference type="EMBL" id="LCIJ01000016">
    <property type="protein sequence ID" value="KKT52561.1"/>
    <property type="molecule type" value="Genomic_DNA"/>
</dbReference>
<keyword evidence="1" id="KW-0812">Transmembrane</keyword>
<dbReference type="AlphaFoldDB" id="A0A0G1HZH7"/>
<evidence type="ECO:0000256" key="1">
    <source>
        <dbReference type="SAM" id="Phobius"/>
    </source>
</evidence>
<reference evidence="2 3" key="1">
    <citation type="journal article" date="2015" name="Nature">
        <title>rRNA introns, odd ribosomes, and small enigmatic genomes across a large radiation of phyla.</title>
        <authorList>
            <person name="Brown C.T."/>
            <person name="Hug L.A."/>
            <person name="Thomas B.C."/>
            <person name="Sharon I."/>
            <person name="Castelle C.J."/>
            <person name="Singh A."/>
            <person name="Wilkins M.J."/>
            <person name="Williams K.H."/>
            <person name="Banfield J.F."/>
        </authorList>
    </citation>
    <scope>NUCLEOTIDE SEQUENCE [LARGE SCALE GENOMIC DNA]</scope>
</reference>